<dbReference type="Pfam" id="PF01784">
    <property type="entry name" value="DUF34_NIF3"/>
    <property type="match status" value="1"/>
</dbReference>
<dbReference type="PANTHER" id="PTHR13799:SF13">
    <property type="entry name" value="NIF3-LIKE PROTEIN 1"/>
    <property type="match status" value="1"/>
</dbReference>
<keyword evidence="4" id="KW-1185">Reference proteome</keyword>
<keyword evidence="2" id="KW-0479">Metal-binding</keyword>
<sequence>MLRRCFSTSTRTMIHAPTRTPTLTNLSAAVDKLVPLSLAERGWDNVGLLVEAPKEREVEGKKSVMCCIDLTTPVLREALASPSTTTILTYHPPIFSGLKSLTLQTPLQRSLLECVSNGISVFCIHTAADNALQGVNDFMGEGLLKASRSKGGKGSCKAITVKEDAPEGHEGAGSGRLVDLGEELTKLEIVAAVKETLGRDWIQAAFTPYGPETIKTVAICAGSGGGVLKGVRADLWLTGELGHHEILAANAEGIHVLVCNHSATERPWLSSFAPRLQQAMNDVSVEDSYEVWVSQEDHEPLVVV</sequence>
<organism evidence="3 4">
    <name type="scientific">Leucosporidium creatinivorum</name>
    <dbReference type="NCBI Taxonomy" id="106004"/>
    <lineage>
        <taxon>Eukaryota</taxon>
        <taxon>Fungi</taxon>
        <taxon>Dikarya</taxon>
        <taxon>Basidiomycota</taxon>
        <taxon>Pucciniomycotina</taxon>
        <taxon>Microbotryomycetes</taxon>
        <taxon>Leucosporidiales</taxon>
        <taxon>Leucosporidium</taxon>
    </lineage>
</organism>
<feature type="binding site" evidence="2">
    <location>
        <position position="261"/>
    </location>
    <ligand>
        <name>a divalent metal cation</name>
        <dbReference type="ChEBI" id="CHEBI:60240"/>
        <label>1</label>
    </ligand>
</feature>
<gene>
    <name evidence="3" type="ORF">BCR35DRAFT_296974</name>
</gene>
<dbReference type="STRING" id="106004.A0A1Y2CXK5"/>
<dbReference type="GO" id="GO:0046872">
    <property type="term" value="F:metal ion binding"/>
    <property type="evidence" value="ECO:0007669"/>
    <property type="project" value="UniProtKB-KW"/>
</dbReference>
<comment type="similarity">
    <text evidence="1">Belongs to the GTP cyclohydrolase I type 2/NIF3 family.</text>
</comment>
<evidence type="ECO:0000313" key="3">
    <source>
        <dbReference type="EMBL" id="ORY51761.1"/>
    </source>
</evidence>
<dbReference type="NCBIfam" id="TIGR00486">
    <property type="entry name" value="YbgI_SA1388"/>
    <property type="match status" value="1"/>
</dbReference>
<evidence type="ECO:0000256" key="2">
    <source>
        <dbReference type="PIRSR" id="PIRSR602678-1"/>
    </source>
</evidence>
<comment type="caution">
    <text evidence="3">The sequence shown here is derived from an EMBL/GenBank/DDBJ whole genome shotgun (WGS) entry which is preliminary data.</text>
</comment>
<dbReference type="Proteomes" id="UP000193467">
    <property type="component" value="Unassembled WGS sequence"/>
</dbReference>
<dbReference type="GO" id="GO:0005739">
    <property type="term" value="C:mitochondrion"/>
    <property type="evidence" value="ECO:0007669"/>
    <property type="project" value="TreeGrafter"/>
</dbReference>
<dbReference type="FunCoup" id="A0A1Y2CXK5">
    <property type="interactions" value="491"/>
</dbReference>
<keyword evidence="3" id="KW-0378">Hydrolase</keyword>
<dbReference type="PANTHER" id="PTHR13799">
    <property type="entry name" value="NGG1 INTERACTING FACTOR 3"/>
    <property type="match status" value="1"/>
</dbReference>
<dbReference type="OrthoDB" id="3345469at2759"/>
<dbReference type="SUPFAM" id="SSF102705">
    <property type="entry name" value="NIF3 (NGG1p interacting factor 3)-like"/>
    <property type="match status" value="1"/>
</dbReference>
<evidence type="ECO:0000256" key="1">
    <source>
        <dbReference type="ARBA" id="ARBA00006964"/>
    </source>
</evidence>
<feature type="binding site" evidence="2">
    <location>
        <position position="265"/>
    </location>
    <ligand>
        <name>a divalent metal cation</name>
        <dbReference type="ChEBI" id="CHEBI:60240"/>
        <label>1</label>
    </ligand>
</feature>
<reference evidence="3 4" key="1">
    <citation type="submission" date="2016-07" db="EMBL/GenBank/DDBJ databases">
        <title>Pervasive Adenine N6-methylation of Active Genes in Fungi.</title>
        <authorList>
            <consortium name="DOE Joint Genome Institute"/>
            <person name="Mondo S.J."/>
            <person name="Dannebaum R.O."/>
            <person name="Kuo R.C."/>
            <person name="Labutti K."/>
            <person name="Haridas S."/>
            <person name="Kuo A."/>
            <person name="Salamov A."/>
            <person name="Ahrendt S.R."/>
            <person name="Lipzen A."/>
            <person name="Sullivan W."/>
            <person name="Andreopoulos W.B."/>
            <person name="Clum A."/>
            <person name="Lindquist E."/>
            <person name="Daum C."/>
            <person name="Ramamoorthy G.K."/>
            <person name="Gryganskyi A."/>
            <person name="Culley D."/>
            <person name="Magnuson J.K."/>
            <person name="James T.Y."/>
            <person name="O'Malley M.A."/>
            <person name="Stajich J.E."/>
            <person name="Spatafora J.W."/>
            <person name="Visel A."/>
            <person name="Grigoriev I.V."/>
        </authorList>
    </citation>
    <scope>NUCLEOTIDE SEQUENCE [LARGE SCALE GENOMIC DNA]</scope>
    <source>
        <strain evidence="3 4">62-1032</strain>
    </source>
</reference>
<dbReference type="GO" id="GO:0016787">
    <property type="term" value="F:hydrolase activity"/>
    <property type="evidence" value="ECO:0007669"/>
    <property type="project" value="UniProtKB-KW"/>
</dbReference>
<dbReference type="InterPro" id="IPR036069">
    <property type="entry name" value="DUF34/NIF3_sf"/>
</dbReference>
<dbReference type="FunFam" id="3.40.1390.30:FF:000001">
    <property type="entry name" value="GTP cyclohydrolase 1 type 2"/>
    <property type="match status" value="1"/>
</dbReference>
<evidence type="ECO:0000313" key="4">
    <source>
        <dbReference type="Proteomes" id="UP000193467"/>
    </source>
</evidence>
<accession>A0A1Y2CXK5</accession>
<dbReference type="EMBL" id="MCGR01000107">
    <property type="protein sequence ID" value="ORY51761.1"/>
    <property type="molecule type" value="Genomic_DNA"/>
</dbReference>
<dbReference type="AlphaFoldDB" id="A0A1Y2CXK5"/>
<feature type="binding site" evidence="2">
    <location>
        <position position="129"/>
    </location>
    <ligand>
        <name>a divalent metal cation</name>
        <dbReference type="ChEBI" id="CHEBI:60240"/>
        <label>1</label>
    </ligand>
</feature>
<name>A0A1Y2CXK5_9BASI</name>
<feature type="binding site" evidence="2">
    <location>
        <position position="91"/>
    </location>
    <ligand>
        <name>a divalent metal cation</name>
        <dbReference type="ChEBI" id="CHEBI:60240"/>
        <label>1</label>
    </ligand>
</feature>
<dbReference type="InParanoid" id="A0A1Y2CXK5"/>
<dbReference type="Gene3D" id="3.40.1390.30">
    <property type="entry name" value="NIF3 (NGG1p interacting factor 3)-like"/>
    <property type="match status" value="1"/>
</dbReference>
<dbReference type="InterPro" id="IPR002678">
    <property type="entry name" value="DUF34/NIF3"/>
</dbReference>
<proteinExistence type="inferred from homology"/>
<protein>
    <submittedName>
        <fullName evidence="3">GTP cyclohydrolase 1 type 2/Nif3</fullName>
    </submittedName>
</protein>